<accession>A0A8S1JXM4</accession>
<dbReference type="EMBL" id="CAJJDM010000006">
    <property type="protein sequence ID" value="CAD8045430.1"/>
    <property type="molecule type" value="Genomic_DNA"/>
</dbReference>
<dbReference type="GO" id="GO:0035091">
    <property type="term" value="F:phosphatidylinositol binding"/>
    <property type="evidence" value="ECO:0007669"/>
    <property type="project" value="InterPro"/>
</dbReference>
<dbReference type="Pfam" id="PF00787">
    <property type="entry name" value="PX"/>
    <property type="match status" value="1"/>
</dbReference>
<keyword evidence="3" id="KW-1185">Reference proteome</keyword>
<sequence>MNLLDDLENNGTQQMDLLNFDHQTNMIPNVDFYNAIVINEFMNNRIVEVKDGDVVKEGYITKYKLYLVRTKKQGGDWETEVSRRFSDFEWLYQEMINKYGGYIIPAIPEKHLLTKVNLASYEFSEKRRKDLQQFLQRILNHHHLRYVPELRIFIEDKEKFISLLKGELEQNKTIEQKYDNLLQSVKSLWHSSTITTKGQDPTKMFDGGEKDLTYDETLLLSLSMKGSKLKTVVEEHIITLREEAKILNDQNESLYSWNGLGSASEEDISQFKQLKYNNEIRQRKINREIEDIDRKFLHKLQYSLFEIEWALTACKRRRNLQQQLLIDQQRIDQLKMQYTDNSSRRDLEMDVLKTKYQKNKDRSDKMSIIMQDELLSFISEMKQQLKSILEEWRSIMKTLSKNIIEDDNE</sequence>
<protein>
    <recommendedName>
        <fullName evidence="1">PX domain-containing protein</fullName>
    </recommendedName>
</protein>
<dbReference type="OMA" id="QRILNHH"/>
<organism evidence="2 3">
    <name type="scientific">Paramecium primaurelia</name>
    <dbReference type="NCBI Taxonomy" id="5886"/>
    <lineage>
        <taxon>Eukaryota</taxon>
        <taxon>Sar</taxon>
        <taxon>Alveolata</taxon>
        <taxon>Ciliophora</taxon>
        <taxon>Intramacronucleata</taxon>
        <taxon>Oligohymenophorea</taxon>
        <taxon>Peniculida</taxon>
        <taxon>Parameciidae</taxon>
        <taxon>Paramecium</taxon>
    </lineage>
</organism>
<dbReference type="GO" id="GO:0005768">
    <property type="term" value="C:endosome"/>
    <property type="evidence" value="ECO:0007669"/>
    <property type="project" value="TreeGrafter"/>
</dbReference>
<dbReference type="PROSITE" id="PS50195">
    <property type="entry name" value="PX"/>
    <property type="match status" value="1"/>
</dbReference>
<dbReference type="PANTHER" id="PTHR10555:SF170">
    <property type="entry name" value="FI18122P1"/>
    <property type="match status" value="1"/>
</dbReference>
<proteinExistence type="predicted"/>
<comment type="caution">
    <text evidence="2">The sequence shown here is derived from an EMBL/GenBank/DDBJ whole genome shotgun (WGS) entry which is preliminary data.</text>
</comment>
<dbReference type="PANTHER" id="PTHR10555">
    <property type="entry name" value="SORTING NEXIN"/>
    <property type="match status" value="1"/>
</dbReference>
<feature type="domain" description="PX" evidence="1">
    <location>
        <begin position="44"/>
        <end position="161"/>
    </location>
</feature>
<gene>
    <name evidence="2" type="ORF">PPRIM_AZ9-3.1.T0090415</name>
</gene>
<reference evidence="2" key="1">
    <citation type="submission" date="2021-01" db="EMBL/GenBank/DDBJ databases">
        <authorList>
            <consortium name="Genoscope - CEA"/>
            <person name="William W."/>
        </authorList>
    </citation>
    <scope>NUCLEOTIDE SEQUENCE</scope>
</reference>
<evidence type="ECO:0000313" key="2">
    <source>
        <dbReference type="EMBL" id="CAD8045430.1"/>
    </source>
</evidence>
<dbReference type="AlphaFoldDB" id="A0A8S1JXM4"/>
<name>A0A8S1JXM4_PARPR</name>
<evidence type="ECO:0000259" key="1">
    <source>
        <dbReference type="PROSITE" id="PS50195"/>
    </source>
</evidence>
<dbReference type="InterPro" id="IPR001683">
    <property type="entry name" value="PX_dom"/>
</dbReference>
<dbReference type="SMART" id="SM00312">
    <property type="entry name" value="PX"/>
    <property type="match status" value="1"/>
</dbReference>
<evidence type="ECO:0000313" key="3">
    <source>
        <dbReference type="Proteomes" id="UP000688137"/>
    </source>
</evidence>
<dbReference type="Proteomes" id="UP000688137">
    <property type="component" value="Unassembled WGS sequence"/>
</dbReference>